<comment type="caution">
    <text evidence="2">The sequence shown here is derived from an EMBL/GenBank/DDBJ whole genome shotgun (WGS) entry which is preliminary data.</text>
</comment>
<dbReference type="PANTHER" id="PTHR46211">
    <property type="entry name" value="GLYCEROPHOSPHORYL DIESTER PHOSPHODIESTERASE"/>
    <property type="match status" value="1"/>
</dbReference>
<evidence type="ECO:0000313" key="3">
    <source>
        <dbReference type="Proteomes" id="UP001589865"/>
    </source>
</evidence>
<feature type="domain" description="GP-PDE" evidence="1">
    <location>
        <begin position="3"/>
        <end position="242"/>
    </location>
</feature>
<organism evidence="2 3">
    <name type="scientific">Roseomonas elaeocarpi</name>
    <dbReference type="NCBI Taxonomy" id="907779"/>
    <lineage>
        <taxon>Bacteria</taxon>
        <taxon>Pseudomonadati</taxon>
        <taxon>Pseudomonadota</taxon>
        <taxon>Alphaproteobacteria</taxon>
        <taxon>Acetobacterales</taxon>
        <taxon>Roseomonadaceae</taxon>
        <taxon>Roseomonas</taxon>
    </lineage>
</organism>
<keyword evidence="3" id="KW-1185">Reference proteome</keyword>
<dbReference type="Gene3D" id="3.20.20.190">
    <property type="entry name" value="Phosphatidylinositol (PI) phosphodiesterase"/>
    <property type="match status" value="1"/>
</dbReference>
<protein>
    <submittedName>
        <fullName evidence="2">Glycerophosphodiester phosphodiesterase</fullName>
    </submittedName>
</protein>
<dbReference type="EMBL" id="JBHLUN010000011">
    <property type="protein sequence ID" value="MFC0409813.1"/>
    <property type="molecule type" value="Genomic_DNA"/>
</dbReference>
<reference evidence="2 3" key="1">
    <citation type="submission" date="2024-09" db="EMBL/GenBank/DDBJ databases">
        <authorList>
            <person name="Sun Q."/>
            <person name="Mori K."/>
        </authorList>
    </citation>
    <scope>NUCLEOTIDE SEQUENCE [LARGE SCALE GENOMIC DNA]</scope>
    <source>
        <strain evidence="2 3">TBRC 5777</strain>
    </source>
</reference>
<dbReference type="InterPro" id="IPR017946">
    <property type="entry name" value="PLC-like_Pdiesterase_TIM-brl"/>
</dbReference>
<evidence type="ECO:0000313" key="2">
    <source>
        <dbReference type="EMBL" id="MFC0409813.1"/>
    </source>
</evidence>
<dbReference type="PROSITE" id="PS51704">
    <property type="entry name" value="GP_PDE"/>
    <property type="match status" value="1"/>
</dbReference>
<dbReference type="Pfam" id="PF03009">
    <property type="entry name" value="GDPD"/>
    <property type="match status" value="1"/>
</dbReference>
<dbReference type="PANTHER" id="PTHR46211:SF1">
    <property type="entry name" value="GLYCEROPHOSPHODIESTER PHOSPHODIESTERASE, CYTOPLASMIC"/>
    <property type="match status" value="1"/>
</dbReference>
<dbReference type="RefSeq" id="WP_377045565.1">
    <property type="nucleotide sequence ID" value="NZ_JBHLUN010000011.1"/>
</dbReference>
<dbReference type="Proteomes" id="UP001589865">
    <property type="component" value="Unassembled WGS sequence"/>
</dbReference>
<evidence type="ECO:0000259" key="1">
    <source>
        <dbReference type="PROSITE" id="PS51704"/>
    </source>
</evidence>
<name>A0ABV6JZ58_9PROT</name>
<gene>
    <name evidence="2" type="ORF">ACFFGY_16295</name>
</gene>
<proteinExistence type="predicted"/>
<accession>A0ABV6JZ58</accession>
<dbReference type="SUPFAM" id="SSF51695">
    <property type="entry name" value="PLC-like phosphodiesterases"/>
    <property type="match status" value="1"/>
</dbReference>
<sequence>MATKVIAHRGSAFLNVENSTRAFESSIQLGVDFIECDIHSSVDNELFVLHDATLERTTEGFGPVRLQPAEYLDRLRLRGAGGDRIPKLSEVVALLAPTGTGLQIEIKTDNSGQPYPGILERTLRCLDAANRRSRCGIIAFHAPTAAAAEAAGGLDHVAWLFGPSMLRELGAAGVVGVAKAHGLRAVETHVDALDAELTRVLRDAGLRIAVWGANHADSAARMLALGVDMMASDDAATALRVRAEADR</sequence>
<dbReference type="InterPro" id="IPR030395">
    <property type="entry name" value="GP_PDE_dom"/>
</dbReference>